<sequence length="221" mass="24863">MIQKTIHCWLFLVLLFCSAATPAQEHGGLLLLAHGVEPEPSQRSTLWNKNVARLAEQLNEKFPTEVAFGKAMDDHPLVSEILLERALAMGTSPEKTTVILIAHGPNTEEENRRWLEDLATHAHYLHRQGRFHEVRYLTHRTDAPEAIRARAREAFRTAAQEASYHGKAVVIPVLLSAGGIEGAIRNDLKGLTFHFGQPPLPHPNVQRWVEAQYYQLTGQSF</sequence>
<keyword evidence="3" id="KW-1185">Reference proteome</keyword>
<evidence type="ECO:0008006" key="4">
    <source>
        <dbReference type="Google" id="ProtNLM"/>
    </source>
</evidence>
<feature type="signal peptide" evidence="1">
    <location>
        <begin position="1"/>
        <end position="23"/>
    </location>
</feature>
<keyword evidence="1" id="KW-0732">Signal</keyword>
<dbReference type="STRING" id="472759.Nhal_1659"/>
<dbReference type="Gene3D" id="3.40.50.1400">
    <property type="match status" value="1"/>
</dbReference>
<dbReference type="Proteomes" id="UP000001844">
    <property type="component" value="Chromosome"/>
</dbReference>
<name>D5C2D0_NITHN</name>
<protein>
    <recommendedName>
        <fullName evidence="4">Sirohydrochlorin cobaltochelatase</fullName>
    </recommendedName>
</protein>
<dbReference type="KEGG" id="nhl:Nhal_1659"/>
<reference evidence="3" key="1">
    <citation type="submission" date="2010-04" db="EMBL/GenBank/DDBJ databases">
        <title>Complete genome sequence of Nitrosococcus halophilus Nc4, a salt-adapted, aerobic obligate ammonia-oxidizing sulfur purple bacterium.</title>
        <authorList>
            <consortium name="US DOE Joint Genome Institute"/>
            <person name="Campbell M.A."/>
            <person name="Malfatti S.A."/>
            <person name="Chain P.S.G."/>
            <person name="Heidelberg J.F."/>
            <person name="Ward B.B."/>
            <person name="Klotz M.G."/>
        </authorList>
    </citation>
    <scope>NUCLEOTIDE SEQUENCE [LARGE SCALE GENOMIC DNA]</scope>
    <source>
        <strain evidence="3">Nc4</strain>
    </source>
</reference>
<evidence type="ECO:0000313" key="3">
    <source>
        <dbReference type="Proteomes" id="UP000001844"/>
    </source>
</evidence>
<evidence type="ECO:0000256" key="1">
    <source>
        <dbReference type="SAM" id="SignalP"/>
    </source>
</evidence>
<dbReference type="AlphaFoldDB" id="D5C2D0"/>
<proteinExistence type="predicted"/>
<evidence type="ECO:0000313" key="2">
    <source>
        <dbReference type="EMBL" id="ADE14789.1"/>
    </source>
</evidence>
<dbReference type="EMBL" id="CP001798">
    <property type="protein sequence ID" value="ADE14789.1"/>
    <property type="molecule type" value="Genomic_DNA"/>
</dbReference>
<gene>
    <name evidence="2" type="ordered locus">Nhal_1659</name>
</gene>
<organism evidence="2 3">
    <name type="scientific">Nitrosococcus halophilus (strain Nc4)</name>
    <dbReference type="NCBI Taxonomy" id="472759"/>
    <lineage>
        <taxon>Bacteria</taxon>
        <taxon>Pseudomonadati</taxon>
        <taxon>Pseudomonadota</taxon>
        <taxon>Gammaproteobacteria</taxon>
        <taxon>Chromatiales</taxon>
        <taxon>Chromatiaceae</taxon>
        <taxon>Nitrosococcus</taxon>
    </lineage>
</organism>
<dbReference type="SUPFAM" id="SSF53800">
    <property type="entry name" value="Chelatase"/>
    <property type="match status" value="1"/>
</dbReference>
<dbReference type="eggNOG" id="COG2138">
    <property type="taxonomic scope" value="Bacteria"/>
</dbReference>
<dbReference type="HOGENOM" id="CLU_1249522_0_0_6"/>
<accession>D5C2D0</accession>
<feature type="chain" id="PRO_5003069328" description="Sirohydrochlorin cobaltochelatase" evidence="1">
    <location>
        <begin position="24"/>
        <end position="221"/>
    </location>
</feature>